<comment type="catalytic activity">
    <reaction evidence="11 12">
        <text>phosphoenolpyruvate + UDP-N-acetyl-alpha-D-glucosamine = UDP-N-acetyl-3-O-(1-carboxyvinyl)-alpha-D-glucosamine + phosphate</text>
        <dbReference type="Rhea" id="RHEA:18681"/>
        <dbReference type="ChEBI" id="CHEBI:43474"/>
        <dbReference type="ChEBI" id="CHEBI:57705"/>
        <dbReference type="ChEBI" id="CHEBI:58702"/>
        <dbReference type="ChEBI" id="CHEBI:68483"/>
        <dbReference type="EC" id="2.5.1.7"/>
    </reaction>
</comment>
<feature type="binding site" evidence="12">
    <location>
        <position position="91"/>
    </location>
    <ligand>
        <name>UDP-N-acetyl-alpha-D-glucosamine</name>
        <dbReference type="ChEBI" id="CHEBI:57705"/>
    </ligand>
</feature>
<dbReference type="GO" id="GO:0051301">
    <property type="term" value="P:cell division"/>
    <property type="evidence" value="ECO:0007669"/>
    <property type="project" value="UniProtKB-KW"/>
</dbReference>
<keyword evidence="15" id="KW-1185">Reference proteome</keyword>
<dbReference type="CDD" id="cd01555">
    <property type="entry name" value="UdpNAET"/>
    <property type="match status" value="1"/>
</dbReference>
<organism evidence="14 15">
    <name type="scientific">Murimonas intestini</name>
    <dbReference type="NCBI Taxonomy" id="1337051"/>
    <lineage>
        <taxon>Bacteria</taxon>
        <taxon>Bacillati</taxon>
        <taxon>Bacillota</taxon>
        <taxon>Clostridia</taxon>
        <taxon>Lachnospirales</taxon>
        <taxon>Lachnospiraceae</taxon>
        <taxon>Murimonas</taxon>
    </lineage>
</organism>
<evidence type="ECO:0000313" key="14">
    <source>
        <dbReference type="EMBL" id="PWJ77915.1"/>
    </source>
</evidence>
<comment type="pathway">
    <text evidence="2 12">Cell wall biogenesis; peptidoglycan biosynthesis.</text>
</comment>
<evidence type="ECO:0000256" key="4">
    <source>
        <dbReference type="ARBA" id="ARBA00022618"/>
    </source>
</evidence>
<keyword evidence="3 12" id="KW-0963">Cytoplasm</keyword>
<keyword evidence="5 12" id="KW-0808">Transferase</keyword>
<protein>
    <recommendedName>
        <fullName evidence="12">UDP-N-acetylglucosamine 1-carboxyvinyltransferase</fullName>
        <ecNumber evidence="12">2.5.1.7</ecNumber>
    </recommendedName>
    <alternativeName>
        <fullName evidence="12">Enoylpyruvate transferase</fullName>
    </alternativeName>
    <alternativeName>
        <fullName evidence="12">UDP-N-acetylglucosamine enolpyruvyl transferase</fullName>
        <shortName evidence="12">EPT</shortName>
    </alternativeName>
</protein>
<comment type="caution">
    <text evidence="14">The sequence shown here is derived from an EMBL/GenBank/DDBJ whole genome shotgun (WGS) entry which is preliminary data.</text>
</comment>
<feature type="domain" description="Enolpyruvate transferase" evidence="13">
    <location>
        <begin position="5"/>
        <end position="410"/>
    </location>
</feature>
<gene>
    <name evidence="12" type="primary">murA</name>
    <name evidence="14" type="ORF">C7383_10248</name>
</gene>
<feature type="binding site" evidence="12">
    <location>
        <position position="311"/>
    </location>
    <ligand>
        <name>UDP-N-acetyl-alpha-D-glucosamine</name>
        <dbReference type="ChEBI" id="CHEBI:57705"/>
    </ligand>
</feature>
<dbReference type="NCBIfam" id="NF006873">
    <property type="entry name" value="PRK09369.1"/>
    <property type="match status" value="1"/>
</dbReference>
<comment type="subcellular location">
    <subcellularLocation>
        <location evidence="1 12">Cytoplasm</location>
    </subcellularLocation>
</comment>
<evidence type="ECO:0000256" key="8">
    <source>
        <dbReference type="ARBA" id="ARBA00023306"/>
    </source>
</evidence>
<evidence type="ECO:0000259" key="13">
    <source>
        <dbReference type="Pfam" id="PF00275"/>
    </source>
</evidence>
<evidence type="ECO:0000256" key="6">
    <source>
        <dbReference type="ARBA" id="ARBA00022960"/>
    </source>
</evidence>
<dbReference type="InterPro" id="IPR050068">
    <property type="entry name" value="MurA_subfamily"/>
</dbReference>
<dbReference type="PANTHER" id="PTHR43783:SF1">
    <property type="entry name" value="UDP-N-ACETYLGLUCOSAMINE 1-CARBOXYVINYLTRANSFERASE"/>
    <property type="match status" value="1"/>
</dbReference>
<comment type="function">
    <text evidence="12">Cell wall formation. Adds enolpyruvyl to UDP-N-acetylglucosamine.</text>
</comment>
<dbReference type="EMBL" id="QGGY01000002">
    <property type="protein sequence ID" value="PWJ77915.1"/>
    <property type="molecule type" value="Genomic_DNA"/>
</dbReference>
<dbReference type="GO" id="GO:0009252">
    <property type="term" value="P:peptidoglycan biosynthetic process"/>
    <property type="evidence" value="ECO:0007669"/>
    <property type="project" value="UniProtKB-UniRule"/>
</dbReference>
<feature type="active site" description="Proton donor" evidence="12">
    <location>
        <position position="115"/>
    </location>
</feature>
<evidence type="ECO:0000256" key="3">
    <source>
        <dbReference type="ARBA" id="ARBA00022490"/>
    </source>
</evidence>
<dbReference type="NCBIfam" id="TIGR01072">
    <property type="entry name" value="murA"/>
    <property type="match status" value="1"/>
</dbReference>
<sequence>MCIEVQGGHALHGEICIQGSKNAALPIIAGALLHDGITVLHNCPRILDVMYMVQILREMGCRAEFEGSSLRIDASGTDSYTVPFGCASMMRCSIVLLGSLLGRFKRAVLPYPGGCTIGARPIDLHLDALRKMNASIEEEGEVLNAWTARLTGTKVNLAFPSVGATENAVLAAVLARGETEIINAAREPEIQQLCEFLTAKGARITGTGTGHLKIRGVESLTDSEYELMPDRIVTGTYLLAAAATRGSIVIEKAPVDQLDSFLDILKEAGGRYRLEEPPGKGSHPMLIFEGKDACLPVREVETAVYPGFPTDLQSPLMAVLAKAEGESVIRENVFENRFQSAELLNAMGARISTAGRTARITGVKELYGKTVSAPDLRGGAALVIAGLCARGSTVISNEHFIGRGYEDITGDLRKLGAKIWRTD</sequence>
<keyword evidence="8 12" id="KW-0131">Cell cycle</keyword>
<comment type="caution">
    <text evidence="12">Lacks conserved residue(s) required for the propagation of feature annotation.</text>
</comment>
<dbReference type="GO" id="GO:0071555">
    <property type="term" value="P:cell wall organization"/>
    <property type="evidence" value="ECO:0007669"/>
    <property type="project" value="UniProtKB-KW"/>
</dbReference>
<dbReference type="InterPro" id="IPR005750">
    <property type="entry name" value="UDP_GlcNAc_COvinyl_MurA"/>
</dbReference>
<feature type="modified residue" description="2-(S-cysteinyl)pyruvic acid O-phosphothioketal" evidence="12">
    <location>
        <position position="115"/>
    </location>
</feature>
<dbReference type="Gene3D" id="3.65.10.10">
    <property type="entry name" value="Enolpyruvate transferase domain"/>
    <property type="match status" value="2"/>
</dbReference>
<keyword evidence="4 12" id="KW-0132">Cell division</keyword>
<dbReference type="SUPFAM" id="SSF55205">
    <property type="entry name" value="EPT/RTPC-like"/>
    <property type="match status" value="1"/>
</dbReference>
<dbReference type="AlphaFoldDB" id="A0AB73T7J0"/>
<evidence type="ECO:0000313" key="15">
    <source>
        <dbReference type="Proteomes" id="UP000245412"/>
    </source>
</evidence>
<evidence type="ECO:0000256" key="7">
    <source>
        <dbReference type="ARBA" id="ARBA00022984"/>
    </source>
</evidence>
<dbReference type="GO" id="GO:0008760">
    <property type="term" value="F:UDP-N-acetylglucosamine 1-carboxyvinyltransferase activity"/>
    <property type="evidence" value="ECO:0007669"/>
    <property type="project" value="UniProtKB-UniRule"/>
</dbReference>
<dbReference type="GO" id="GO:0008360">
    <property type="term" value="P:regulation of cell shape"/>
    <property type="evidence" value="ECO:0007669"/>
    <property type="project" value="UniProtKB-KW"/>
</dbReference>
<dbReference type="InterPro" id="IPR013792">
    <property type="entry name" value="RNA3'P_cycl/enolpyr_Trfase_a/b"/>
</dbReference>
<evidence type="ECO:0000256" key="10">
    <source>
        <dbReference type="ARBA" id="ARBA00038367"/>
    </source>
</evidence>
<dbReference type="HAMAP" id="MF_00111">
    <property type="entry name" value="MurA"/>
    <property type="match status" value="1"/>
</dbReference>
<name>A0AB73T7J0_9FIRM</name>
<dbReference type="EC" id="2.5.1.7" evidence="12"/>
<evidence type="ECO:0000256" key="11">
    <source>
        <dbReference type="ARBA" id="ARBA00047527"/>
    </source>
</evidence>
<evidence type="ECO:0000256" key="2">
    <source>
        <dbReference type="ARBA" id="ARBA00004752"/>
    </source>
</evidence>
<keyword evidence="7 12" id="KW-0573">Peptidoglycan synthesis</keyword>
<dbReference type="RefSeq" id="WP_109624870.1">
    <property type="nucleotide sequence ID" value="NZ_CABJAT010000002.1"/>
</dbReference>
<feature type="binding site" evidence="12">
    <location>
        <begin position="120"/>
        <end position="124"/>
    </location>
    <ligand>
        <name>UDP-N-acetyl-alpha-D-glucosamine</name>
        <dbReference type="ChEBI" id="CHEBI:57705"/>
    </ligand>
</feature>
<evidence type="ECO:0000256" key="9">
    <source>
        <dbReference type="ARBA" id="ARBA00023316"/>
    </source>
</evidence>
<evidence type="ECO:0000256" key="12">
    <source>
        <dbReference type="HAMAP-Rule" id="MF_00111"/>
    </source>
</evidence>
<dbReference type="GO" id="GO:0019277">
    <property type="term" value="P:UDP-N-acetylgalactosamine biosynthetic process"/>
    <property type="evidence" value="ECO:0007669"/>
    <property type="project" value="InterPro"/>
</dbReference>
<evidence type="ECO:0000256" key="1">
    <source>
        <dbReference type="ARBA" id="ARBA00004496"/>
    </source>
</evidence>
<evidence type="ECO:0000256" key="5">
    <source>
        <dbReference type="ARBA" id="ARBA00022679"/>
    </source>
</evidence>
<dbReference type="Pfam" id="PF00275">
    <property type="entry name" value="EPSP_synthase"/>
    <property type="match status" value="1"/>
</dbReference>
<dbReference type="InterPro" id="IPR001986">
    <property type="entry name" value="Enolpyruvate_Tfrase_dom"/>
</dbReference>
<keyword evidence="12" id="KW-0670">Pyruvate</keyword>
<keyword evidence="6 12" id="KW-0133">Cell shape</keyword>
<dbReference type="GO" id="GO:0005737">
    <property type="term" value="C:cytoplasm"/>
    <property type="evidence" value="ECO:0007669"/>
    <property type="project" value="UniProtKB-SubCell"/>
</dbReference>
<dbReference type="Proteomes" id="UP000245412">
    <property type="component" value="Unassembled WGS sequence"/>
</dbReference>
<reference evidence="14 15" key="1">
    <citation type="submission" date="2018-05" db="EMBL/GenBank/DDBJ databases">
        <authorList>
            <person name="Goeker M."/>
            <person name="Huntemann M."/>
            <person name="Clum A."/>
            <person name="Pillay M."/>
            <person name="Palaniappan K."/>
            <person name="Varghese N."/>
            <person name="Mikhailova N."/>
            <person name="Stamatis D."/>
            <person name="Reddy T."/>
            <person name="Daum C."/>
            <person name="Shapiro N."/>
            <person name="Ivanova N."/>
            <person name="Kyrpides N."/>
            <person name="Woyke T."/>
        </authorList>
    </citation>
    <scope>NUCLEOTIDE SEQUENCE [LARGE SCALE GENOMIC DNA]</scope>
    <source>
        <strain evidence="14 15">DSM 26524</strain>
    </source>
</reference>
<accession>A0AB73T7J0</accession>
<proteinExistence type="inferred from homology"/>
<feature type="binding site" evidence="12">
    <location>
        <position position="333"/>
    </location>
    <ligand>
        <name>UDP-N-acetyl-alpha-D-glucosamine</name>
        <dbReference type="ChEBI" id="CHEBI:57705"/>
    </ligand>
</feature>
<dbReference type="PANTHER" id="PTHR43783">
    <property type="entry name" value="UDP-N-ACETYLGLUCOSAMINE 1-CARBOXYVINYLTRANSFERASE"/>
    <property type="match status" value="1"/>
</dbReference>
<keyword evidence="9 12" id="KW-0961">Cell wall biogenesis/degradation</keyword>
<feature type="binding site" evidence="12">
    <location>
        <begin position="21"/>
        <end position="22"/>
    </location>
    <ligand>
        <name>phosphoenolpyruvate</name>
        <dbReference type="ChEBI" id="CHEBI:58702"/>
    </ligand>
</feature>
<dbReference type="InterPro" id="IPR036968">
    <property type="entry name" value="Enolpyruvate_Tfrase_sf"/>
</dbReference>
<comment type="similarity">
    <text evidence="10 12">Belongs to the EPSP synthase family. MurA subfamily.</text>
</comment>